<gene>
    <name evidence="2" type="ORF">HZZ10_00860</name>
</gene>
<proteinExistence type="predicted"/>
<dbReference type="EMBL" id="JACBYE010000001">
    <property type="protein sequence ID" value="NYS92091.1"/>
    <property type="molecule type" value="Genomic_DNA"/>
</dbReference>
<dbReference type="Pfam" id="PF16951">
    <property type="entry name" value="MaAIMP_sms"/>
    <property type="match status" value="1"/>
</dbReference>
<evidence type="ECO:0000313" key="2">
    <source>
        <dbReference type="EMBL" id="NYS92091.1"/>
    </source>
</evidence>
<dbReference type="InterPro" id="IPR031596">
    <property type="entry name" value="MaAIMP_sms"/>
</dbReference>
<dbReference type="AlphaFoldDB" id="A0A853ENG7"/>
<dbReference type="Proteomes" id="UP000561011">
    <property type="component" value="Unassembled WGS sequence"/>
</dbReference>
<keyword evidence="3" id="KW-1185">Reference proteome</keyword>
<feature type="region of interest" description="Disordered" evidence="1">
    <location>
        <begin position="31"/>
        <end position="56"/>
    </location>
</feature>
<protein>
    <submittedName>
        <fullName evidence="2">Methionine/alanine import family NSS transporter small subunit</fullName>
    </submittedName>
</protein>
<organism evidence="2 3">
    <name type="scientific">Sanguibacter inulinus</name>
    <dbReference type="NCBI Taxonomy" id="60922"/>
    <lineage>
        <taxon>Bacteria</taxon>
        <taxon>Bacillati</taxon>
        <taxon>Actinomycetota</taxon>
        <taxon>Actinomycetes</taxon>
        <taxon>Micrococcales</taxon>
        <taxon>Sanguibacteraceae</taxon>
        <taxon>Sanguibacter</taxon>
    </lineage>
</organism>
<accession>A0A853ENG7</accession>
<sequence length="56" mass="5806">MTPTAILVLVLALTVVWGGLALAILNLRRAPVDPDDDEPETDQPLAGDGSGPAGRR</sequence>
<evidence type="ECO:0000256" key="1">
    <source>
        <dbReference type="SAM" id="MobiDB-lite"/>
    </source>
</evidence>
<evidence type="ECO:0000313" key="3">
    <source>
        <dbReference type="Proteomes" id="UP000561011"/>
    </source>
</evidence>
<dbReference type="NCBIfam" id="NF033493">
    <property type="entry name" value="MetS_like_NSS"/>
    <property type="match status" value="1"/>
</dbReference>
<dbReference type="RefSeq" id="WP_179912072.1">
    <property type="nucleotide sequence ID" value="NZ_JACBYE010000001.1"/>
</dbReference>
<comment type="caution">
    <text evidence="2">The sequence shown here is derived from an EMBL/GenBank/DDBJ whole genome shotgun (WGS) entry which is preliminary data.</text>
</comment>
<reference evidence="2 3" key="1">
    <citation type="submission" date="2020-07" db="EMBL/GenBank/DDBJ databases">
        <title>MOT database genomes.</title>
        <authorList>
            <person name="Joseph S."/>
            <person name="Aduse-Opoku J."/>
            <person name="Hashim A."/>
            <person name="Wade W."/>
            <person name="Curtis M."/>
        </authorList>
    </citation>
    <scope>NUCLEOTIDE SEQUENCE [LARGE SCALE GENOMIC DNA]</scope>
    <source>
        <strain evidence="2 3">DSM 100099</strain>
    </source>
</reference>
<name>A0A853ENG7_9MICO</name>